<dbReference type="OrthoDB" id="9810875at2"/>
<feature type="domain" description="HEPN" evidence="1">
    <location>
        <begin position="8"/>
        <end position="117"/>
    </location>
</feature>
<dbReference type="SUPFAM" id="SSF81593">
    <property type="entry name" value="Nucleotidyltransferase substrate binding subunit/domain"/>
    <property type="match status" value="1"/>
</dbReference>
<name>I4B320_TURPD</name>
<evidence type="ECO:0000313" key="2">
    <source>
        <dbReference type="EMBL" id="AFM11677.1"/>
    </source>
</evidence>
<sequence length="130" mass="14455">MKLFQAWLKEAEQDILWARDSLGHGHFSRSCFIAQQIGEKSLKALAYSRGAESARGHSITALAKQLGINGEIETIGRELDLFYISARYPDSLPDNMPPSDFFSREQAERALASAERLFSLIAEMIHAAGN</sequence>
<keyword evidence="3" id="KW-1185">Reference proteome</keyword>
<proteinExistence type="predicted"/>
<evidence type="ECO:0000259" key="1">
    <source>
        <dbReference type="PROSITE" id="PS50910"/>
    </source>
</evidence>
<dbReference type="Proteomes" id="UP000006048">
    <property type="component" value="Chromosome"/>
</dbReference>
<dbReference type="EMBL" id="CP002959">
    <property type="protein sequence ID" value="AFM11677.1"/>
    <property type="molecule type" value="Genomic_DNA"/>
</dbReference>
<dbReference type="InterPro" id="IPR007842">
    <property type="entry name" value="HEPN_dom"/>
</dbReference>
<dbReference type="PROSITE" id="PS50910">
    <property type="entry name" value="HEPN"/>
    <property type="match status" value="1"/>
</dbReference>
<dbReference type="RefSeq" id="WP_014802195.1">
    <property type="nucleotide sequence ID" value="NC_018020.1"/>
</dbReference>
<reference evidence="2 3" key="1">
    <citation type="submission" date="2012-06" db="EMBL/GenBank/DDBJ databases">
        <title>The complete chromosome of genome of Turneriella parva DSM 21527.</title>
        <authorList>
            <consortium name="US DOE Joint Genome Institute (JGI-PGF)"/>
            <person name="Lucas S."/>
            <person name="Han J."/>
            <person name="Lapidus A."/>
            <person name="Bruce D."/>
            <person name="Goodwin L."/>
            <person name="Pitluck S."/>
            <person name="Peters L."/>
            <person name="Kyrpides N."/>
            <person name="Mavromatis K."/>
            <person name="Ivanova N."/>
            <person name="Mikhailova N."/>
            <person name="Chertkov O."/>
            <person name="Detter J.C."/>
            <person name="Tapia R."/>
            <person name="Han C."/>
            <person name="Land M."/>
            <person name="Hauser L."/>
            <person name="Markowitz V."/>
            <person name="Cheng J.-F."/>
            <person name="Hugenholtz P."/>
            <person name="Woyke T."/>
            <person name="Wu D."/>
            <person name="Gronow S."/>
            <person name="Wellnitz S."/>
            <person name="Brambilla E."/>
            <person name="Klenk H.-P."/>
            <person name="Eisen J.A."/>
        </authorList>
    </citation>
    <scope>NUCLEOTIDE SEQUENCE [LARGE SCALE GENOMIC DNA]</scope>
    <source>
        <strain evidence="3">ATCC BAA-1111 / DSM 21527 / NCTC 11395 / H</strain>
    </source>
</reference>
<dbReference type="HOGENOM" id="CLU_123170_2_1_12"/>
<organism evidence="2 3">
    <name type="scientific">Turneriella parva (strain ATCC BAA-1111 / DSM 21527 / NCTC 11395 / H)</name>
    <name type="common">Leptospira parva</name>
    <dbReference type="NCBI Taxonomy" id="869212"/>
    <lineage>
        <taxon>Bacteria</taxon>
        <taxon>Pseudomonadati</taxon>
        <taxon>Spirochaetota</taxon>
        <taxon>Spirochaetia</taxon>
        <taxon>Leptospirales</taxon>
        <taxon>Leptospiraceae</taxon>
        <taxon>Turneriella</taxon>
    </lineage>
</organism>
<gene>
    <name evidence="2" type="ordered locus">Turpa_1028</name>
</gene>
<dbReference type="SMART" id="SM00748">
    <property type="entry name" value="HEPN"/>
    <property type="match status" value="1"/>
</dbReference>
<evidence type="ECO:0000313" key="3">
    <source>
        <dbReference type="Proteomes" id="UP000006048"/>
    </source>
</evidence>
<dbReference type="KEGG" id="tpx:Turpa_1028"/>
<dbReference type="Gene3D" id="1.20.120.330">
    <property type="entry name" value="Nucleotidyltransferases domain 2"/>
    <property type="match status" value="1"/>
</dbReference>
<dbReference type="AlphaFoldDB" id="I4B320"/>
<dbReference type="STRING" id="869212.Turpa_1028"/>
<accession>I4B320</accession>
<dbReference type="Pfam" id="PF05168">
    <property type="entry name" value="HEPN"/>
    <property type="match status" value="1"/>
</dbReference>
<protein>
    <submittedName>
        <fullName evidence="2">HEPN domain protein</fullName>
    </submittedName>
</protein>